<feature type="region of interest" description="Disordered" evidence="4">
    <location>
        <begin position="39"/>
        <end position="68"/>
    </location>
</feature>
<dbReference type="InterPro" id="IPR015813">
    <property type="entry name" value="Pyrv/PenolPyrv_kinase-like_dom"/>
</dbReference>
<protein>
    <recommendedName>
        <fullName evidence="5">HpcH/HpaI aldolase/citrate lyase domain-containing protein</fullName>
    </recommendedName>
</protein>
<accession>A0A9W8I428</accession>
<reference evidence="6" key="1">
    <citation type="submission" date="2022-07" db="EMBL/GenBank/DDBJ databases">
        <title>Phylogenomic reconstructions and comparative analyses of Kickxellomycotina fungi.</title>
        <authorList>
            <person name="Reynolds N.K."/>
            <person name="Stajich J.E."/>
            <person name="Barry K."/>
            <person name="Grigoriev I.V."/>
            <person name="Crous P."/>
            <person name="Smith M.E."/>
        </authorList>
    </citation>
    <scope>NUCLEOTIDE SEQUENCE</scope>
    <source>
        <strain evidence="6">NRRL 1565</strain>
    </source>
</reference>
<keyword evidence="7" id="KW-1185">Reference proteome</keyword>
<dbReference type="GO" id="GO:0046872">
    <property type="term" value="F:metal ion binding"/>
    <property type="evidence" value="ECO:0007669"/>
    <property type="project" value="UniProtKB-KW"/>
</dbReference>
<comment type="caution">
    <text evidence="6">The sequence shown here is derived from an EMBL/GenBank/DDBJ whole genome shotgun (WGS) entry which is preliminary data.</text>
</comment>
<dbReference type="Pfam" id="PF03328">
    <property type="entry name" value="HpcH_HpaI"/>
    <property type="match status" value="1"/>
</dbReference>
<feature type="compositionally biased region" description="Low complexity" evidence="4">
    <location>
        <begin position="219"/>
        <end position="248"/>
    </location>
</feature>
<evidence type="ECO:0000256" key="1">
    <source>
        <dbReference type="ARBA" id="ARBA00005568"/>
    </source>
</evidence>
<dbReference type="PANTHER" id="PTHR30502:SF0">
    <property type="entry name" value="PHOSPHOENOLPYRUVATE CARBOXYLASE FAMILY PROTEIN"/>
    <property type="match status" value="1"/>
</dbReference>
<feature type="compositionally biased region" description="Low complexity" evidence="4">
    <location>
        <begin position="56"/>
        <end position="68"/>
    </location>
</feature>
<feature type="domain" description="HpcH/HpaI aldolase/citrate lyase" evidence="5">
    <location>
        <begin position="303"/>
        <end position="537"/>
    </location>
</feature>
<evidence type="ECO:0000256" key="2">
    <source>
        <dbReference type="ARBA" id="ARBA00022723"/>
    </source>
</evidence>
<keyword evidence="2" id="KW-0479">Metal-binding</keyword>
<dbReference type="AlphaFoldDB" id="A0A9W8I428"/>
<dbReference type="SUPFAM" id="SSF51621">
    <property type="entry name" value="Phosphoenolpyruvate/pyruvate domain"/>
    <property type="match status" value="1"/>
</dbReference>
<dbReference type="InterPro" id="IPR040442">
    <property type="entry name" value="Pyrv_kinase-like_dom_sf"/>
</dbReference>
<dbReference type="InterPro" id="IPR050251">
    <property type="entry name" value="HpcH-HpaI_aldolase"/>
</dbReference>
<dbReference type="EMBL" id="JANBUO010000169">
    <property type="protein sequence ID" value="KAJ2806681.1"/>
    <property type="molecule type" value="Genomic_DNA"/>
</dbReference>
<dbReference type="Gene3D" id="3.20.20.60">
    <property type="entry name" value="Phosphoenolpyruvate-binding domains"/>
    <property type="match status" value="1"/>
</dbReference>
<sequence>MTISANARADADALNAADVFAVIPVILCSIISESVSPSINRANSASPRARSRSRLRSATSSSSSATAGTVTATVLPPISTVTGAEYVKPIRPVPPMHTLQAPTPAFPTLRAPYSQVRPVSNANGTQLARLHSPQQRPAAPVDLAPLSRRPHPYHSYDVNRVHSYSNSAVQPRTQQYSTPVLSPPRINTPPQQGQQHQHQQHQRPFLAPLLPQQPHNLRSSPMAASISSGSNNNNSGGKNNNSNNSGSSRGEIVDSIEYMDVSRGMAAALPETTASNACGLRHKLHSGRSPTYGIVLGIASLVTARVASGLGFDWACVDMEHSPQSATIMAEMVAAIGSSGKCAPLVRVPSHTNEWIRWAVEAGAHGIIIPGVQNREQMWRLVSACRNAASQSSSASSAPVSNTAHGTAQRTHAHPHAATPPASAMSQALSTAGSDVLVIPQIDSLEAANNIEEILSVPGVDAAFVQPQGLYAHGGRMSPSATGHAQVIPAETLDRMLRSSHRLALPLGIDSADGAAARVGAQQGFRMVAVGNDVDVLARAAAEQLRMAQMA</sequence>
<dbReference type="GO" id="GO:0016832">
    <property type="term" value="F:aldehyde-lyase activity"/>
    <property type="evidence" value="ECO:0007669"/>
    <property type="project" value="TreeGrafter"/>
</dbReference>
<proteinExistence type="inferred from homology"/>
<dbReference type="PANTHER" id="PTHR30502">
    <property type="entry name" value="2-KETO-3-DEOXY-L-RHAMNONATE ALDOLASE"/>
    <property type="match status" value="1"/>
</dbReference>
<organism evidence="6 7">
    <name type="scientific">Coemansia guatemalensis</name>
    <dbReference type="NCBI Taxonomy" id="2761395"/>
    <lineage>
        <taxon>Eukaryota</taxon>
        <taxon>Fungi</taxon>
        <taxon>Fungi incertae sedis</taxon>
        <taxon>Zoopagomycota</taxon>
        <taxon>Kickxellomycotina</taxon>
        <taxon>Kickxellomycetes</taxon>
        <taxon>Kickxellales</taxon>
        <taxon>Kickxellaceae</taxon>
        <taxon>Coemansia</taxon>
    </lineage>
</organism>
<keyword evidence="3" id="KW-0456">Lyase</keyword>
<evidence type="ECO:0000256" key="3">
    <source>
        <dbReference type="ARBA" id="ARBA00023239"/>
    </source>
</evidence>
<evidence type="ECO:0000313" key="6">
    <source>
        <dbReference type="EMBL" id="KAJ2806681.1"/>
    </source>
</evidence>
<feature type="compositionally biased region" description="Polar residues" evidence="4">
    <location>
        <begin position="162"/>
        <end position="180"/>
    </location>
</feature>
<dbReference type="Proteomes" id="UP001140094">
    <property type="component" value="Unassembled WGS sequence"/>
</dbReference>
<feature type="region of interest" description="Disordered" evidence="4">
    <location>
        <begin position="128"/>
        <end position="250"/>
    </location>
</feature>
<evidence type="ECO:0000259" key="5">
    <source>
        <dbReference type="Pfam" id="PF03328"/>
    </source>
</evidence>
<dbReference type="OrthoDB" id="1621678at2759"/>
<gene>
    <name evidence="6" type="ORF">H4R20_001602</name>
</gene>
<evidence type="ECO:0000256" key="4">
    <source>
        <dbReference type="SAM" id="MobiDB-lite"/>
    </source>
</evidence>
<dbReference type="InterPro" id="IPR005000">
    <property type="entry name" value="Aldolase/citrate-lyase_domain"/>
</dbReference>
<feature type="region of interest" description="Disordered" evidence="4">
    <location>
        <begin position="392"/>
        <end position="426"/>
    </location>
</feature>
<name>A0A9W8I428_9FUNG</name>
<evidence type="ECO:0000313" key="7">
    <source>
        <dbReference type="Proteomes" id="UP001140094"/>
    </source>
</evidence>
<comment type="similarity">
    <text evidence="1">Belongs to the HpcH/HpaI aldolase family.</text>
</comment>
<dbReference type="GO" id="GO:0005737">
    <property type="term" value="C:cytoplasm"/>
    <property type="evidence" value="ECO:0007669"/>
    <property type="project" value="TreeGrafter"/>
</dbReference>
<feature type="compositionally biased region" description="Low complexity" evidence="4">
    <location>
        <begin position="392"/>
        <end position="401"/>
    </location>
</feature>